<accession>A0ABN9YFE9</accession>
<feature type="domain" description="Fumarylacetoacetase-like C-terminal" evidence="3">
    <location>
        <begin position="67"/>
        <end position="263"/>
    </location>
</feature>
<dbReference type="PANTHER" id="PTHR11820">
    <property type="entry name" value="ACYLPYRUVASE"/>
    <property type="match status" value="1"/>
</dbReference>
<dbReference type="InterPro" id="IPR011234">
    <property type="entry name" value="Fumarylacetoacetase-like_C"/>
</dbReference>
<sequence>MAAAEVLCRFEDPQGRVLFGQPVAHDSDGLPSKAQLLADQDPYGGLGLAQETADVAKLLAPVQPTAIICIGLNYAKHAAESGMQVPAHPVVFMKTVSTLNNPGDPIYIPKIEAKVDWEVELAVVIKARCKDVSEEEALSFVAGYTVANDVSGREWQLEKGGGQWCFGKSFDTFTPLGPVLVTPAAIADPQNLRVTTTVDGEVLQDACTDDMIFSVRQIIAFLSQGTTLLPGTVILTGTPFGVGLGLRPQRWLRPGQVVTVEVDRRPRAAPGGVLEPEPDAPL</sequence>
<name>A0ABN9YFE9_9DINO</name>
<reference evidence="4" key="1">
    <citation type="submission" date="2023-10" db="EMBL/GenBank/DDBJ databases">
        <authorList>
            <person name="Chen Y."/>
            <person name="Shah S."/>
            <person name="Dougan E. K."/>
            <person name="Thang M."/>
            <person name="Chan C."/>
        </authorList>
    </citation>
    <scope>NUCLEOTIDE SEQUENCE [LARGE SCALE GENOMIC DNA]</scope>
</reference>
<gene>
    <name evidence="4" type="ORF">PCOR1329_LOCUS85414</name>
</gene>
<proteinExistence type="inferred from homology"/>
<dbReference type="Proteomes" id="UP001189429">
    <property type="component" value="Unassembled WGS sequence"/>
</dbReference>
<keyword evidence="2" id="KW-0479">Metal-binding</keyword>
<evidence type="ECO:0000313" key="4">
    <source>
        <dbReference type="EMBL" id="CAK0911572.1"/>
    </source>
</evidence>
<dbReference type="Pfam" id="PF01557">
    <property type="entry name" value="FAA_hydrolase"/>
    <property type="match status" value="1"/>
</dbReference>
<organism evidence="4 5">
    <name type="scientific">Prorocentrum cordatum</name>
    <dbReference type="NCBI Taxonomy" id="2364126"/>
    <lineage>
        <taxon>Eukaryota</taxon>
        <taxon>Sar</taxon>
        <taxon>Alveolata</taxon>
        <taxon>Dinophyceae</taxon>
        <taxon>Prorocentrales</taxon>
        <taxon>Prorocentraceae</taxon>
        <taxon>Prorocentrum</taxon>
    </lineage>
</organism>
<evidence type="ECO:0000259" key="3">
    <source>
        <dbReference type="Pfam" id="PF01557"/>
    </source>
</evidence>
<evidence type="ECO:0000256" key="2">
    <source>
        <dbReference type="ARBA" id="ARBA00022723"/>
    </source>
</evidence>
<protein>
    <recommendedName>
        <fullName evidence="3">Fumarylacetoacetase-like C-terminal domain-containing protein</fullName>
    </recommendedName>
</protein>
<dbReference type="EMBL" id="CAUYUJ010022609">
    <property type="protein sequence ID" value="CAK0911572.1"/>
    <property type="molecule type" value="Genomic_DNA"/>
</dbReference>
<keyword evidence="5" id="KW-1185">Reference proteome</keyword>
<comment type="caution">
    <text evidence="4">The sequence shown here is derived from an EMBL/GenBank/DDBJ whole genome shotgun (WGS) entry which is preliminary data.</text>
</comment>
<evidence type="ECO:0000313" key="5">
    <source>
        <dbReference type="Proteomes" id="UP001189429"/>
    </source>
</evidence>
<dbReference type="Gene3D" id="3.90.850.10">
    <property type="entry name" value="Fumarylacetoacetase-like, C-terminal domain"/>
    <property type="match status" value="1"/>
</dbReference>
<dbReference type="SUPFAM" id="SSF56529">
    <property type="entry name" value="FAH"/>
    <property type="match status" value="1"/>
</dbReference>
<evidence type="ECO:0000256" key="1">
    <source>
        <dbReference type="ARBA" id="ARBA00010211"/>
    </source>
</evidence>
<dbReference type="PANTHER" id="PTHR11820:SF112">
    <property type="entry name" value="FUMARYLACETOACETATE HYDROLASE FAMILY PROTEIN (AFU_ORTHOLOGUE AFUA_1G02370)-RELATED"/>
    <property type="match status" value="1"/>
</dbReference>
<feature type="non-terminal residue" evidence="4">
    <location>
        <position position="282"/>
    </location>
</feature>
<comment type="similarity">
    <text evidence="1">Belongs to the FAH family.</text>
</comment>
<dbReference type="InterPro" id="IPR036663">
    <property type="entry name" value="Fumarylacetoacetase_C_sf"/>
</dbReference>